<evidence type="ECO:0000256" key="5">
    <source>
        <dbReference type="SAM" id="MobiDB-lite"/>
    </source>
</evidence>
<dbReference type="EnsemblMetazoa" id="CapteT211232">
    <property type="protein sequence ID" value="CapteP211232"/>
    <property type="gene ID" value="CapteG211232"/>
</dbReference>
<keyword evidence="10" id="KW-1185">Reference proteome</keyword>
<dbReference type="EMBL" id="AMQN01006693">
    <property type="status" value="NOT_ANNOTATED_CDS"/>
    <property type="molecule type" value="Genomic_DNA"/>
</dbReference>
<evidence type="ECO:0000259" key="7">
    <source>
        <dbReference type="Pfam" id="PF02931"/>
    </source>
</evidence>
<organism evidence="8">
    <name type="scientific">Capitella teleta</name>
    <name type="common">Polychaete worm</name>
    <dbReference type="NCBI Taxonomy" id="283909"/>
    <lineage>
        <taxon>Eukaryota</taxon>
        <taxon>Metazoa</taxon>
        <taxon>Spiralia</taxon>
        <taxon>Lophotrochozoa</taxon>
        <taxon>Annelida</taxon>
        <taxon>Polychaeta</taxon>
        <taxon>Sedentaria</taxon>
        <taxon>Scolecida</taxon>
        <taxon>Capitellidae</taxon>
        <taxon>Capitella</taxon>
    </lineage>
</organism>
<feature type="domain" description="Neurotransmitter-gated ion-channel ligand-binding" evidence="7">
    <location>
        <begin position="191"/>
        <end position="370"/>
    </location>
</feature>
<reference evidence="10" key="1">
    <citation type="submission" date="2012-12" db="EMBL/GenBank/DDBJ databases">
        <authorList>
            <person name="Hellsten U."/>
            <person name="Grimwood J."/>
            <person name="Chapman J.A."/>
            <person name="Shapiro H."/>
            <person name="Aerts A."/>
            <person name="Otillar R.P."/>
            <person name="Terry A.Y."/>
            <person name="Boore J.L."/>
            <person name="Simakov O."/>
            <person name="Marletaz F."/>
            <person name="Cho S.-J."/>
            <person name="Edsinger-Gonzales E."/>
            <person name="Havlak P."/>
            <person name="Kuo D.-H."/>
            <person name="Larsson T."/>
            <person name="Lv J."/>
            <person name="Arendt D."/>
            <person name="Savage R."/>
            <person name="Osoegawa K."/>
            <person name="de Jong P."/>
            <person name="Lindberg D.R."/>
            <person name="Seaver E.C."/>
            <person name="Weisblat D.A."/>
            <person name="Putnam N.H."/>
            <person name="Grigoriev I.V."/>
            <person name="Rokhsar D.S."/>
        </authorList>
    </citation>
    <scope>NUCLEOTIDE SEQUENCE</scope>
    <source>
        <strain evidence="10">I ESC-2004</strain>
    </source>
</reference>
<dbReference type="SUPFAM" id="SSF63712">
    <property type="entry name" value="Nicotinic receptor ligand binding domain-like"/>
    <property type="match status" value="1"/>
</dbReference>
<keyword evidence="2 6" id="KW-0812">Transmembrane</keyword>
<feature type="transmembrane region" description="Helical" evidence="6">
    <location>
        <begin position="444"/>
        <end position="461"/>
    </location>
</feature>
<dbReference type="Proteomes" id="UP000014760">
    <property type="component" value="Unassembled WGS sequence"/>
</dbReference>
<evidence type="ECO:0000313" key="8">
    <source>
        <dbReference type="EMBL" id="ELU08571.1"/>
    </source>
</evidence>
<dbReference type="InterPro" id="IPR036734">
    <property type="entry name" value="Neur_chan_lig-bd_sf"/>
</dbReference>
<feature type="region of interest" description="Disordered" evidence="5">
    <location>
        <begin position="59"/>
        <end position="91"/>
    </location>
</feature>
<evidence type="ECO:0000256" key="6">
    <source>
        <dbReference type="SAM" id="Phobius"/>
    </source>
</evidence>
<dbReference type="EMBL" id="KB298957">
    <property type="protein sequence ID" value="ELU08571.1"/>
    <property type="molecule type" value="Genomic_DNA"/>
</dbReference>
<feature type="transmembrane region" description="Helical" evidence="6">
    <location>
        <begin position="380"/>
        <end position="400"/>
    </location>
</feature>
<sequence length="541" mass="61922">MGSKKSVYHLRSETTLDPVCHSAPVHAPSECPAKDAGTVILAQAPFQSQFITTIQNELHENDRRSSTGSFFGVDPSSSENDESERSAFGSEAGRRQSCFYLPDGDPPLLQAQVDTPQNPVVRLLDPQSLGQGAADQSDDEYSPQSLVKALRSLERTIANQSQILAKRLRKEKTPKTMVDSPMPSSQKTSVRPDKVVVYARVVFLKIGEIDTLKENFVADAYIQARWREPLLDGNADLSVDDVEWDKYWNPKVYVENSLGDPKETVWQTLAFNGRAEAMVYEKRRIKGCFLENLELDEFPFDTQDLTLTLTSERSEAELELEEDSSEISSINVQSFVDEQEWKLHTHVETWKRVSTRIYQNSKYKHPAISASCRASRRPGFFIWNIFLVMLFICSLAFTTFTVEFTLPQNRLQISFILLLTTITFKFVVSQTLPRISYLTYLDKYILTSMGILCSVCIWHSIAPLLKGNMPMATMADRCALIVLGTSYFMFHICFFLYIYFVALKKRWTYMEKDREHKERMKKLQKQHEDQLGQEFTEVVTS</sequence>
<dbReference type="Pfam" id="PF02931">
    <property type="entry name" value="Neur_chan_LBD"/>
    <property type="match status" value="1"/>
</dbReference>
<dbReference type="FunFam" id="2.70.170.10:FF:000053">
    <property type="entry name" value="Predicted protein"/>
    <property type="match status" value="1"/>
</dbReference>
<reference evidence="9" key="3">
    <citation type="submission" date="2015-06" db="UniProtKB">
        <authorList>
            <consortium name="EnsemblMetazoa"/>
        </authorList>
    </citation>
    <scope>IDENTIFICATION</scope>
</reference>
<evidence type="ECO:0000256" key="3">
    <source>
        <dbReference type="ARBA" id="ARBA00022989"/>
    </source>
</evidence>
<comment type="subcellular location">
    <subcellularLocation>
        <location evidence="1">Membrane</location>
        <topology evidence="1">Multi-pass membrane protein</topology>
    </subcellularLocation>
</comment>
<dbReference type="PANTHER" id="PTHR18945">
    <property type="entry name" value="NEUROTRANSMITTER GATED ION CHANNEL"/>
    <property type="match status" value="1"/>
</dbReference>
<dbReference type="GO" id="GO:0004888">
    <property type="term" value="F:transmembrane signaling receptor activity"/>
    <property type="evidence" value="ECO:0007669"/>
    <property type="project" value="InterPro"/>
</dbReference>
<evidence type="ECO:0000256" key="1">
    <source>
        <dbReference type="ARBA" id="ARBA00004141"/>
    </source>
</evidence>
<dbReference type="InterPro" id="IPR038050">
    <property type="entry name" value="Neuro_actylchol_rec"/>
</dbReference>
<name>R7UYV2_CAPTE</name>
<dbReference type="OrthoDB" id="203862at2759"/>
<dbReference type="InterPro" id="IPR036719">
    <property type="entry name" value="Neuro-gated_channel_TM_sf"/>
</dbReference>
<evidence type="ECO:0000313" key="9">
    <source>
        <dbReference type="EnsemblMetazoa" id="CapteP211232"/>
    </source>
</evidence>
<evidence type="ECO:0000256" key="4">
    <source>
        <dbReference type="ARBA" id="ARBA00023136"/>
    </source>
</evidence>
<accession>R7UYV2</accession>
<gene>
    <name evidence="8" type="ORF">CAPTEDRAFT_211232</name>
</gene>
<dbReference type="InterPro" id="IPR006202">
    <property type="entry name" value="Neur_chan_lig-bd"/>
</dbReference>
<dbReference type="GO" id="GO:0005230">
    <property type="term" value="F:extracellular ligand-gated monoatomic ion channel activity"/>
    <property type="evidence" value="ECO:0007669"/>
    <property type="project" value="InterPro"/>
</dbReference>
<feature type="transmembrane region" description="Helical" evidence="6">
    <location>
        <begin position="412"/>
        <end position="432"/>
    </location>
</feature>
<dbReference type="SUPFAM" id="SSF90112">
    <property type="entry name" value="Neurotransmitter-gated ion-channel transmembrane pore"/>
    <property type="match status" value="1"/>
</dbReference>
<proteinExistence type="predicted"/>
<reference evidence="8 10" key="2">
    <citation type="journal article" date="2013" name="Nature">
        <title>Insights into bilaterian evolution from three spiralian genomes.</title>
        <authorList>
            <person name="Simakov O."/>
            <person name="Marletaz F."/>
            <person name="Cho S.J."/>
            <person name="Edsinger-Gonzales E."/>
            <person name="Havlak P."/>
            <person name="Hellsten U."/>
            <person name="Kuo D.H."/>
            <person name="Larsson T."/>
            <person name="Lv J."/>
            <person name="Arendt D."/>
            <person name="Savage R."/>
            <person name="Osoegawa K."/>
            <person name="de Jong P."/>
            <person name="Grimwood J."/>
            <person name="Chapman J.A."/>
            <person name="Shapiro H."/>
            <person name="Aerts A."/>
            <person name="Otillar R.P."/>
            <person name="Terry A.Y."/>
            <person name="Boore J.L."/>
            <person name="Grigoriev I.V."/>
            <person name="Lindberg D.R."/>
            <person name="Seaver E.C."/>
            <person name="Weisblat D.A."/>
            <person name="Putnam N.H."/>
            <person name="Rokhsar D.S."/>
        </authorList>
    </citation>
    <scope>NUCLEOTIDE SEQUENCE</scope>
    <source>
        <strain evidence="8 10">I ESC-2004</strain>
    </source>
</reference>
<dbReference type="STRING" id="283909.R7UYV2"/>
<dbReference type="HOGENOM" id="CLU_037554_0_0_1"/>
<feature type="transmembrane region" description="Helical" evidence="6">
    <location>
        <begin position="481"/>
        <end position="502"/>
    </location>
</feature>
<dbReference type="GO" id="GO:0016020">
    <property type="term" value="C:membrane"/>
    <property type="evidence" value="ECO:0007669"/>
    <property type="project" value="UniProtKB-SubCell"/>
</dbReference>
<evidence type="ECO:0000313" key="10">
    <source>
        <dbReference type="Proteomes" id="UP000014760"/>
    </source>
</evidence>
<keyword evidence="4 6" id="KW-0472">Membrane</keyword>
<dbReference type="AlphaFoldDB" id="R7UYV2"/>
<evidence type="ECO:0000256" key="2">
    <source>
        <dbReference type="ARBA" id="ARBA00022692"/>
    </source>
</evidence>
<protein>
    <recommendedName>
        <fullName evidence="7">Neurotransmitter-gated ion-channel ligand-binding domain-containing protein</fullName>
    </recommendedName>
</protein>
<dbReference type="Gene3D" id="2.70.170.10">
    <property type="entry name" value="Neurotransmitter-gated ion-channel ligand-binding domain"/>
    <property type="match status" value="1"/>
</dbReference>
<dbReference type="Gene3D" id="1.20.58.390">
    <property type="entry name" value="Neurotransmitter-gated ion-channel transmembrane domain"/>
    <property type="match status" value="1"/>
</dbReference>
<keyword evidence="3 6" id="KW-1133">Transmembrane helix</keyword>
<dbReference type="InterPro" id="IPR006201">
    <property type="entry name" value="Neur_channel"/>
</dbReference>